<dbReference type="InterPro" id="IPR036259">
    <property type="entry name" value="MFS_trans_sf"/>
</dbReference>
<dbReference type="Pfam" id="PF00083">
    <property type="entry name" value="Sugar_tr"/>
    <property type="match status" value="1"/>
</dbReference>
<feature type="transmembrane region" description="Helical" evidence="6">
    <location>
        <begin position="125"/>
        <end position="146"/>
    </location>
</feature>
<dbReference type="AlphaFoldDB" id="A0A0B1STM3"/>
<comment type="subcellular location">
    <subcellularLocation>
        <location evidence="1">Membrane</location>
        <topology evidence="1">Multi-pass membrane protein</topology>
    </subcellularLocation>
</comment>
<dbReference type="InterPro" id="IPR020846">
    <property type="entry name" value="MFS_dom"/>
</dbReference>
<evidence type="ECO:0000256" key="1">
    <source>
        <dbReference type="ARBA" id="ARBA00004141"/>
    </source>
</evidence>
<feature type="transmembrane region" description="Helical" evidence="6">
    <location>
        <begin position="96"/>
        <end position="113"/>
    </location>
</feature>
<feature type="transmembrane region" description="Helical" evidence="6">
    <location>
        <begin position="245"/>
        <end position="266"/>
    </location>
</feature>
<keyword evidence="3 6" id="KW-1133">Transmembrane helix</keyword>
<feature type="region of interest" description="Disordered" evidence="5">
    <location>
        <begin position="275"/>
        <end position="310"/>
    </location>
</feature>
<keyword evidence="2 6" id="KW-0812">Transmembrane</keyword>
<name>A0A0B1STM3_OESDE</name>
<dbReference type="OrthoDB" id="3936150at2759"/>
<gene>
    <name evidence="8" type="ORF">OESDEN_13349</name>
</gene>
<feature type="transmembrane region" description="Helical" evidence="6">
    <location>
        <begin position="6"/>
        <end position="28"/>
    </location>
</feature>
<dbReference type="SUPFAM" id="SSF103473">
    <property type="entry name" value="MFS general substrate transporter"/>
    <property type="match status" value="1"/>
</dbReference>
<evidence type="ECO:0000313" key="8">
    <source>
        <dbReference type="EMBL" id="KHJ86887.1"/>
    </source>
</evidence>
<dbReference type="PANTHER" id="PTHR24064">
    <property type="entry name" value="SOLUTE CARRIER FAMILY 22 MEMBER"/>
    <property type="match status" value="1"/>
</dbReference>
<evidence type="ECO:0000259" key="7">
    <source>
        <dbReference type="PROSITE" id="PS50850"/>
    </source>
</evidence>
<feature type="transmembrane region" description="Helical" evidence="6">
    <location>
        <begin position="153"/>
        <end position="172"/>
    </location>
</feature>
<proteinExistence type="predicted"/>
<dbReference type="Proteomes" id="UP000053660">
    <property type="component" value="Unassembled WGS sequence"/>
</dbReference>
<evidence type="ECO:0000256" key="3">
    <source>
        <dbReference type="ARBA" id="ARBA00022989"/>
    </source>
</evidence>
<protein>
    <recommendedName>
        <fullName evidence="7">Major facilitator superfamily (MFS) profile domain-containing protein</fullName>
    </recommendedName>
</protein>
<evidence type="ECO:0000256" key="6">
    <source>
        <dbReference type="SAM" id="Phobius"/>
    </source>
</evidence>
<keyword evidence="4 6" id="KW-0472">Membrane</keyword>
<evidence type="ECO:0000256" key="2">
    <source>
        <dbReference type="ARBA" id="ARBA00022692"/>
    </source>
</evidence>
<feature type="transmembrane region" description="Helical" evidence="6">
    <location>
        <begin position="214"/>
        <end position="233"/>
    </location>
</feature>
<accession>A0A0B1STM3</accession>
<evidence type="ECO:0000256" key="5">
    <source>
        <dbReference type="SAM" id="MobiDB-lite"/>
    </source>
</evidence>
<evidence type="ECO:0000256" key="4">
    <source>
        <dbReference type="ARBA" id="ARBA00023136"/>
    </source>
</evidence>
<sequence length="310" mass="34642">MFVTNYQFLQAIITLPGALFLTYCVLIPESPRWLVSQRRYEEADKILQRAAEINKVSLPVKWWEQLDVESEPSNGKSVKKYKVWDLMKTPVLRKRALVTFFLWPCVAMVYYGMALKPNVLGGDMYVNFVFAALVEIPALTLVYLTIDRIGRRLVTSCGYFLAGACLLVNYFMGDNVPLAVSIAQMMISRGAITGTYAAIYTYTPELYPTVIRNTAMGVCSMIARIGAISATYLSLWIAETPNGKVYMIIPFSVMAISAAILTLLFLPETMGKPLPETIGQVEGEEEPSSQEMQPLSKKEPEESETAPQEP</sequence>
<organism evidence="8 9">
    <name type="scientific">Oesophagostomum dentatum</name>
    <name type="common">Nodular worm</name>
    <dbReference type="NCBI Taxonomy" id="61180"/>
    <lineage>
        <taxon>Eukaryota</taxon>
        <taxon>Metazoa</taxon>
        <taxon>Ecdysozoa</taxon>
        <taxon>Nematoda</taxon>
        <taxon>Chromadorea</taxon>
        <taxon>Rhabditida</taxon>
        <taxon>Rhabditina</taxon>
        <taxon>Rhabditomorpha</taxon>
        <taxon>Strongyloidea</taxon>
        <taxon>Strongylidae</taxon>
        <taxon>Oesophagostomum</taxon>
    </lineage>
</organism>
<keyword evidence="9" id="KW-1185">Reference proteome</keyword>
<feature type="transmembrane region" description="Helical" evidence="6">
    <location>
        <begin position="178"/>
        <end position="202"/>
    </location>
</feature>
<dbReference type="GO" id="GO:0022857">
    <property type="term" value="F:transmembrane transporter activity"/>
    <property type="evidence" value="ECO:0007669"/>
    <property type="project" value="InterPro"/>
</dbReference>
<dbReference type="GO" id="GO:0016020">
    <property type="term" value="C:membrane"/>
    <property type="evidence" value="ECO:0007669"/>
    <property type="project" value="UniProtKB-SubCell"/>
</dbReference>
<dbReference type="Gene3D" id="1.20.1250.20">
    <property type="entry name" value="MFS general substrate transporter like domains"/>
    <property type="match status" value="1"/>
</dbReference>
<evidence type="ECO:0000313" key="9">
    <source>
        <dbReference type="Proteomes" id="UP000053660"/>
    </source>
</evidence>
<reference evidence="8 9" key="1">
    <citation type="submission" date="2014-03" db="EMBL/GenBank/DDBJ databases">
        <title>Draft genome of the hookworm Oesophagostomum dentatum.</title>
        <authorList>
            <person name="Mitreva M."/>
        </authorList>
    </citation>
    <scope>NUCLEOTIDE SEQUENCE [LARGE SCALE GENOMIC DNA]</scope>
    <source>
        <strain evidence="8 9">OD-Hann</strain>
    </source>
</reference>
<dbReference type="EMBL" id="KN559147">
    <property type="protein sequence ID" value="KHJ86887.1"/>
    <property type="molecule type" value="Genomic_DNA"/>
</dbReference>
<feature type="domain" description="Major facilitator superfamily (MFS) profile" evidence="7">
    <location>
        <begin position="1"/>
        <end position="270"/>
    </location>
</feature>
<dbReference type="InterPro" id="IPR005828">
    <property type="entry name" value="MFS_sugar_transport-like"/>
</dbReference>
<dbReference type="PROSITE" id="PS50850">
    <property type="entry name" value="MFS"/>
    <property type="match status" value="1"/>
</dbReference>